<reference evidence="1" key="1">
    <citation type="submission" date="2003-04" db="EMBL/GenBank/DDBJ databases">
        <title>Genes for Arsenite Oxidation from Alcaligenes faecalis.</title>
        <authorList>
            <person name="Silver S."/>
            <person name="Phung L.T."/>
            <person name="Malo B.J."/>
        </authorList>
    </citation>
    <scope>NUCLEOTIDE SEQUENCE</scope>
    <source>
        <strain evidence="1">NCIB 8687</strain>
    </source>
</reference>
<name>Q6WB68_ALCFA</name>
<evidence type="ECO:0000313" key="1">
    <source>
        <dbReference type="EMBL" id="AAQ19830.1"/>
    </source>
</evidence>
<dbReference type="EMBL" id="AY297781">
    <property type="protein sequence ID" value="AAQ19830.1"/>
    <property type="molecule type" value="Genomic_DNA"/>
</dbReference>
<sequence length="123" mass="13279">MHLLCGGLCSQWRQGTAASWSVRTAGQAQEGAAPGCKAVCGLLPLSSARLRRHRLITGAALIPECRPPGSFPYSTSRKRSVLSLWISPVLLLPRCRAGSHAVACRRRQGVIFIDCLLLKSVNE</sequence>
<proteinExistence type="predicted"/>
<dbReference type="AlphaFoldDB" id="Q6WB68"/>
<protein>
    <submittedName>
        <fullName evidence="1">Uncharacterized protein</fullName>
    </submittedName>
</protein>
<organism evidence="1">
    <name type="scientific">Alcaligenes faecalis</name>
    <dbReference type="NCBI Taxonomy" id="511"/>
    <lineage>
        <taxon>Bacteria</taxon>
        <taxon>Pseudomonadati</taxon>
        <taxon>Pseudomonadota</taxon>
        <taxon>Betaproteobacteria</taxon>
        <taxon>Burkholderiales</taxon>
        <taxon>Alcaligenaceae</taxon>
        <taxon>Alcaligenes</taxon>
    </lineage>
</organism>
<accession>Q6WB68</accession>